<dbReference type="EMBL" id="MRZV01000715">
    <property type="protein sequence ID" value="PIK45387.1"/>
    <property type="molecule type" value="Genomic_DNA"/>
</dbReference>
<proteinExistence type="predicted"/>
<gene>
    <name evidence="4" type="ORF">BSL78_17718</name>
</gene>
<dbReference type="Proteomes" id="UP000230750">
    <property type="component" value="Unassembled WGS sequence"/>
</dbReference>
<dbReference type="InterPro" id="IPR007111">
    <property type="entry name" value="NACHT_NTPase"/>
</dbReference>
<evidence type="ECO:0000256" key="1">
    <source>
        <dbReference type="SAM" id="MobiDB-lite"/>
    </source>
</evidence>
<dbReference type="AlphaFoldDB" id="A0A2G8KBK4"/>
<comment type="caution">
    <text evidence="4">The sequence shown here is derived from an EMBL/GenBank/DDBJ whole genome shotgun (WGS) entry which is preliminary data.</text>
</comment>
<keyword evidence="2" id="KW-1133">Transmembrane helix</keyword>
<organism evidence="4 5">
    <name type="scientific">Stichopus japonicus</name>
    <name type="common">Sea cucumber</name>
    <dbReference type="NCBI Taxonomy" id="307972"/>
    <lineage>
        <taxon>Eukaryota</taxon>
        <taxon>Metazoa</taxon>
        <taxon>Echinodermata</taxon>
        <taxon>Eleutherozoa</taxon>
        <taxon>Echinozoa</taxon>
        <taxon>Holothuroidea</taxon>
        <taxon>Aspidochirotacea</taxon>
        <taxon>Aspidochirotida</taxon>
        <taxon>Stichopodidae</taxon>
        <taxon>Apostichopus</taxon>
    </lineage>
</organism>
<sequence length="457" mass="51620">MFPSERTLSLVSLSYILIIHNKEDKQKQEKPSKRCPQIADCAKCDECTLVMKVGNDVSCTSLESRPLINVTLDVLGDNGCTFTDPLGTVYYKNVSDTWSTSSTIHVKSPNCSRSFNLTCSVEGNNLFDLSFSYAVIRVDSDECSATKPDKENESDAPHIFIVFKRFFKQILIVGTVLVTLLCIGILAVCVYTKRTGGNTNRRNNDNVDVALTTVPLLNVQENREITRISEENIRIVSSTDFLESSFQDTSKRVIFIAALGHGKSTLQQYLAWKWSEKSRKSKNERLLFFLHAKGIDINKGIAEALYSKIPADFQKILRVEDLAVILTNRKCRIVIDGLDEIAPNTQEMKKHNVLTPGDIQIKQLLHNSNLDGYPDMQLWVTSRELDNYNAHFSSPFTEIHMRALTTQQLENYVENVCKFYLSSAQVAKSEDFGKNNATAHSKNRENNDKLPSKQRPK</sequence>
<feature type="compositionally biased region" description="Basic and acidic residues" evidence="1">
    <location>
        <begin position="442"/>
        <end position="451"/>
    </location>
</feature>
<evidence type="ECO:0000313" key="4">
    <source>
        <dbReference type="EMBL" id="PIK45387.1"/>
    </source>
</evidence>
<keyword evidence="2" id="KW-0472">Membrane</keyword>
<dbReference type="Pfam" id="PF05729">
    <property type="entry name" value="NACHT"/>
    <property type="match status" value="1"/>
</dbReference>
<evidence type="ECO:0000259" key="3">
    <source>
        <dbReference type="Pfam" id="PF05729"/>
    </source>
</evidence>
<dbReference type="InterPro" id="IPR027417">
    <property type="entry name" value="P-loop_NTPase"/>
</dbReference>
<name>A0A2G8KBK4_STIJA</name>
<evidence type="ECO:0000256" key="2">
    <source>
        <dbReference type="SAM" id="Phobius"/>
    </source>
</evidence>
<keyword evidence="5" id="KW-1185">Reference proteome</keyword>
<feature type="transmembrane region" description="Helical" evidence="2">
    <location>
        <begin position="170"/>
        <end position="192"/>
    </location>
</feature>
<dbReference type="PANTHER" id="PTHR46312">
    <property type="entry name" value="NACHT DOMAIN-CONTAINING PROTEIN"/>
    <property type="match status" value="1"/>
</dbReference>
<dbReference type="PANTHER" id="PTHR46312:SF2">
    <property type="entry name" value="NUCLEOTIDE-BINDING OLIGOMERIZATION DOMAIN-CONTAINING PROTEIN 2-LIKE"/>
    <property type="match status" value="1"/>
</dbReference>
<protein>
    <recommendedName>
        <fullName evidence="3">NACHT domain-containing protein</fullName>
    </recommendedName>
</protein>
<accession>A0A2G8KBK4</accession>
<dbReference type="Gene3D" id="3.40.50.300">
    <property type="entry name" value="P-loop containing nucleotide triphosphate hydrolases"/>
    <property type="match status" value="1"/>
</dbReference>
<feature type="domain" description="NACHT" evidence="3">
    <location>
        <begin position="258"/>
        <end position="416"/>
    </location>
</feature>
<feature type="region of interest" description="Disordered" evidence="1">
    <location>
        <begin position="430"/>
        <end position="457"/>
    </location>
</feature>
<keyword evidence="2" id="KW-0812">Transmembrane</keyword>
<evidence type="ECO:0000313" key="5">
    <source>
        <dbReference type="Proteomes" id="UP000230750"/>
    </source>
</evidence>
<reference evidence="4 5" key="1">
    <citation type="journal article" date="2017" name="PLoS Biol.">
        <title>The sea cucumber genome provides insights into morphological evolution and visceral regeneration.</title>
        <authorList>
            <person name="Zhang X."/>
            <person name="Sun L."/>
            <person name="Yuan J."/>
            <person name="Sun Y."/>
            <person name="Gao Y."/>
            <person name="Zhang L."/>
            <person name="Li S."/>
            <person name="Dai H."/>
            <person name="Hamel J.F."/>
            <person name="Liu C."/>
            <person name="Yu Y."/>
            <person name="Liu S."/>
            <person name="Lin W."/>
            <person name="Guo K."/>
            <person name="Jin S."/>
            <person name="Xu P."/>
            <person name="Storey K.B."/>
            <person name="Huan P."/>
            <person name="Zhang T."/>
            <person name="Zhou Y."/>
            <person name="Zhang J."/>
            <person name="Lin C."/>
            <person name="Li X."/>
            <person name="Xing L."/>
            <person name="Huo D."/>
            <person name="Sun M."/>
            <person name="Wang L."/>
            <person name="Mercier A."/>
            <person name="Li F."/>
            <person name="Yang H."/>
            <person name="Xiang J."/>
        </authorList>
    </citation>
    <scope>NUCLEOTIDE SEQUENCE [LARGE SCALE GENOMIC DNA]</scope>
    <source>
        <strain evidence="4">Shaxun</strain>
        <tissue evidence="4">Muscle</tissue>
    </source>
</reference>